<feature type="domain" description="VWFA" evidence="2">
    <location>
        <begin position="152"/>
        <end position="212"/>
    </location>
</feature>
<evidence type="ECO:0000256" key="1">
    <source>
        <dbReference type="SAM" id="Phobius"/>
    </source>
</evidence>
<sequence length="532" mass="58377">MLHSSRSAACRKDGVLAAMRRAGAFGRREDGALIVFTLYILICMLLAIGMGIDIVRTELARIKIQNTTDTAVLAAADLEQTLSPEAVVKDHFKRAGIDEDAITITVTNVTNEKIVSTQSNMMIPTMFMDMVGITSLAAPSRGTAEESVTDLEISLILDNSGSMGQNSNYRLNLLKPAAKEFVDTIFEADSDTKRISISLVPFATQVTAGAELLSHYSGVTSEHAYSHCVTFEDADFKTTSVPTTQTLARTAHFDPSSTRTPPYDSGRVCSTLGSREILPWSNNATALKSQIDSMVGQGWTSIEVATKWGMTLLDPSSRSVLSAMADKKLVDEEFRGQPFDYTRRATQKFLVVMSDGENTNQYDIKAPYREGLSTVFVYEESGRTRYTYYDETRVGSDKYYRVSEDRWRSTPNSANDAVRWTWPEVWENMGVKKYTQDIVSEALGGTANSYYNDIVNSIASGKKNTRTSDICSAAKAKGVIVFTIGMDTYGQGDATLADCASSASHFYDVESTDISSAFASIARTITQLRLTD</sequence>
<keyword evidence="1" id="KW-1133">Transmembrane helix</keyword>
<organism evidence="3 4">
    <name type="scientific">Tropicimonas sediminicola</name>
    <dbReference type="NCBI Taxonomy" id="1031541"/>
    <lineage>
        <taxon>Bacteria</taxon>
        <taxon>Pseudomonadati</taxon>
        <taxon>Pseudomonadota</taxon>
        <taxon>Alphaproteobacteria</taxon>
        <taxon>Rhodobacterales</taxon>
        <taxon>Roseobacteraceae</taxon>
        <taxon>Tropicimonas</taxon>
    </lineage>
</organism>
<dbReference type="SUPFAM" id="SSF53300">
    <property type="entry name" value="vWA-like"/>
    <property type="match status" value="1"/>
</dbReference>
<accession>A0A239EVD4</accession>
<feature type="transmembrane region" description="Helical" evidence="1">
    <location>
        <begin position="31"/>
        <end position="52"/>
    </location>
</feature>
<protein>
    <submittedName>
        <fullName evidence="3">Putative Flp pilus-assembly TadE/G-like</fullName>
    </submittedName>
</protein>
<keyword evidence="1" id="KW-0812">Transmembrane</keyword>
<dbReference type="InterPro" id="IPR028087">
    <property type="entry name" value="Tad_N"/>
</dbReference>
<dbReference type="InterPro" id="IPR002035">
    <property type="entry name" value="VWF_A"/>
</dbReference>
<keyword evidence="4" id="KW-1185">Reference proteome</keyword>
<name>A0A239EVD4_9RHOB</name>
<dbReference type="EMBL" id="FZOY01000002">
    <property type="protein sequence ID" value="SNS47794.1"/>
    <property type="molecule type" value="Genomic_DNA"/>
</dbReference>
<dbReference type="Proteomes" id="UP000198426">
    <property type="component" value="Unassembled WGS sequence"/>
</dbReference>
<dbReference type="PROSITE" id="PS50234">
    <property type="entry name" value="VWFA"/>
    <property type="match status" value="1"/>
</dbReference>
<proteinExistence type="predicted"/>
<evidence type="ECO:0000313" key="4">
    <source>
        <dbReference type="Proteomes" id="UP000198426"/>
    </source>
</evidence>
<dbReference type="Pfam" id="PF13400">
    <property type="entry name" value="Tad"/>
    <property type="match status" value="1"/>
</dbReference>
<dbReference type="OrthoDB" id="7522752at2"/>
<keyword evidence="1" id="KW-0472">Membrane</keyword>
<reference evidence="3 4" key="1">
    <citation type="submission" date="2017-06" db="EMBL/GenBank/DDBJ databases">
        <authorList>
            <person name="Kim H.J."/>
            <person name="Triplett B.A."/>
        </authorList>
    </citation>
    <scope>NUCLEOTIDE SEQUENCE [LARGE SCALE GENOMIC DNA]</scope>
    <source>
        <strain evidence="3 4">DSM 29339</strain>
    </source>
</reference>
<dbReference type="Gene3D" id="3.40.50.410">
    <property type="entry name" value="von Willebrand factor, type A domain"/>
    <property type="match status" value="1"/>
</dbReference>
<evidence type="ECO:0000313" key="3">
    <source>
        <dbReference type="EMBL" id="SNS47794.1"/>
    </source>
</evidence>
<dbReference type="AlphaFoldDB" id="A0A239EVD4"/>
<gene>
    <name evidence="3" type="ORF">SAMN05421757_102318</name>
</gene>
<dbReference type="InterPro" id="IPR036465">
    <property type="entry name" value="vWFA_dom_sf"/>
</dbReference>
<evidence type="ECO:0000259" key="2">
    <source>
        <dbReference type="PROSITE" id="PS50234"/>
    </source>
</evidence>